<comment type="caution">
    <text evidence="2">The sequence shown here is derived from an EMBL/GenBank/DDBJ whole genome shotgun (WGS) entry which is preliminary data.</text>
</comment>
<dbReference type="AlphaFoldDB" id="A0AAV4F978"/>
<gene>
    <name evidence="2" type="ORF">ElyMa_000313300</name>
</gene>
<evidence type="ECO:0000256" key="1">
    <source>
        <dbReference type="SAM" id="MobiDB-lite"/>
    </source>
</evidence>
<evidence type="ECO:0000313" key="2">
    <source>
        <dbReference type="EMBL" id="GFR69913.1"/>
    </source>
</evidence>
<organism evidence="2 3">
    <name type="scientific">Elysia marginata</name>
    <dbReference type="NCBI Taxonomy" id="1093978"/>
    <lineage>
        <taxon>Eukaryota</taxon>
        <taxon>Metazoa</taxon>
        <taxon>Spiralia</taxon>
        <taxon>Lophotrochozoa</taxon>
        <taxon>Mollusca</taxon>
        <taxon>Gastropoda</taxon>
        <taxon>Heterobranchia</taxon>
        <taxon>Euthyneura</taxon>
        <taxon>Panpulmonata</taxon>
        <taxon>Sacoglossa</taxon>
        <taxon>Placobranchoidea</taxon>
        <taxon>Plakobranchidae</taxon>
        <taxon>Elysia</taxon>
    </lineage>
</organism>
<proteinExistence type="predicted"/>
<name>A0AAV4F978_9GAST</name>
<keyword evidence="3" id="KW-1185">Reference proteome</keyword>
<sequence length="135" mass="14755">MKPQRAPDNLYVTTSGLQPFRGVDNPHVQPGIPASTPVASAPPISDNLGGAKSPAGLKGDRSALAQPMKEQRTFSLPSQTLAWKKSRRLIFVFIIIMSVIVAKYDNSQKGGGEEREIRKRDQTVQERMRRGGGVD</sequence>
<accession>A0AAV4F978</accession>
<feature type="compositionally biased region" description="Basic and acidic residues" evidence="1">
    <location>
        <begin position="111"/>
        <end position="129"/>
    </location>
</feature>
<feature type="region of interest" description="Disordered" evidence="1">
    <location>
        <begin position="1"/>
        <end position="56"/>
    </location>
</feature>
<protein>
    <submittedName>
        <fullName evidence="2">Uncharacterized protein</fullName>
    </submittedName>
</protein>
<evidence type="ECO:0000313" key="3">
    <source>
        <dbReference type="Proteomes" id="UP000762676"/>
    </source>
</evidence>
<feature type="region of interest" description="Disordered" evidence="1">
    <location>
        <begin position="106"/>
        <end position="135"/>
    </location>
</feature>
<reference evidence="2 3" key="1">
    <citation type="journal article" date="2021" name="Elife">
        <title>Chloroplast acquisition without the gene transfer in kleptoplastic sea slugs, Plakobranchus ocellatus.</title>
        <authorList>
            <person name="Maeda T."/>
            <person name="Takahashi S."/>
            <person name="Yoshida T."/>
            <person name="Shimamura S."/>
            <person name="Takaki Y."/>
            <person name="Nagai Y."/>
            <person name="Toyoda A."/>
            <person name="Suzuki Y."/>
            <person name="Arimoto A."/>
            <person name="Ishii H."/>
            <person name="Satoh N."/>
            <person name="Nishiyama T."/>
            <person name="Hasebe M."/>
            <person name="Maruyama T."/>
            <person name="Minagawa J."/>
            <person name="Obokata J."/>
            <person name="Shigenobu S."/>
        </authorList>
    </citation>
    <scope>NUCLEOTIDE SEQUENCE [LARGE SCALE GENOMIC DNA]</scope>
</reference>
<dbReference type="Proteomes" id="UP000762676">
    <property type="component" value="Unassembled WGS sequence"/>
</dbReference>
<dbReference type="EMBL" id="BMAT01000636">
    <property type="protein sequence ID" value="GFR69913.1"/>
    <property type="molecule type" value="Genomic_DNA"/>
</dbReference>